<keyword evidence="3" id="KW-1185">Reference proteome</keyword>
<evidence type="ECO:0000256" key="1">
    <source>
        <dbReference type="SAM" id="MobiDB-lite"/>
    </source>
</evidence>
<name>A0AAV4QN70_9ARAC</name>
<accession>A0AAV4QN70</accession>
<organism evidence="2 3">
    <name type="scientific">Caerostris darwini</name>
    <dbReference type="NCBI Taxonomy" id="1538125"/>
    <lineage>
        <taxon>Eukaryota</taxon>
        <taxon>Metazoa</taxon>
        <taxon>Ecdysozoa</taxon>
        <taxon>Arthropoda</taxon>
        <taxon>Chelicerata</taxon>
        <taxon>Arachnida</taxon>
        <taxon>Araneae</taxon>
        <taxon>Araneomorphae</taxon>
        <taxon>Entelegynae</taxon>
        <taxon>Araneoidea</taxon>
        <taxon>Araneidae</taxon>
        <taxon>Caerostris</taxon>
    </lineage>
</organism>
<dbReference type="EMBL" id="BPLQ01004782">
    <property type="protein sequence ID" value="GIY10702.1"/>
    <property type="molecule type" value="Genomic_DNA"/>
</dbReference>
<comment type="caution">
    <text evidence="2">The sequence shown here is derived from an EMBL/GenBank/DDBJ whole genome shotgun (WGS) entry which is preliminary data.</text>
</comment>
<dbReference type="Proteomes" id="UP001054837">
    <property type="component" value="Unassembled WGS sequence"/>
</dbReference>
<feature type="region of interest" description="Disordered" evidence="1">
    <location>
        <begin position="50"/>
        <end position="71"/>
    </location>
</feature>
<dbReference type="AlphaFoldDB" id="A0AAV4QN70"/>
<proteinExistence type="predicted"/>
<evidence type="ECO:0000313" key="2">
    <source>
        <dbReference type="EMBL" id="GIY10702.1"/>
    </source>
</evidence>
<evidence type="ECO:0000313" key="3">
    <source>
        <dbReference type="Proteomes" id="UP001054837"/>
    </source>
</evidence>
<reference evidence="2 3" key="1">
    <citation type="submission" date="2021-06" db="EMBL/GenBank/DDBJ databases">
        <title>Caerostris darwini draft genome.</title>
        <authorList>
            <person name="Kono N."/>
            <person name="Arakawa K."/>
        </authorList>
    </citation>
    <scope>NUCLEOTIDE SEQUENCE [LARGE SCALE GENOMIC DNA]</scope>
</reference>
<sequence length="128" mass="14648">MQKKCPFSLCPSPSPNFPFTDEKRSSPAFETKIVITSGPETAQNVLKESQRQIAEPHTGNQGFPLPKSAPSQTQFNIEVPWMVDGTFWREQNAAPFAQRPPEVFLHTLQRFFRFILCKNKPDRPKTRS</sequence>
<gene>
    <name evidence="2" type="ORF">CDAR_97181</name>
</gene>
<protein>
    <submittedName>
        <fullName evidence="2">Uncharacterized protein</fullName>
    </submittedName>
</protein>